<dbReference type="OrthoDB" id="5864217at2759"/>
<reference evidence="5" key="1">
    <citation type="submission" date="2017-02" db="UniProtKB">
        <authorList>
            <consortium name="WormBaseParasite"/>
        </authorList>
    </citation>
    <scope>IDENTIFICATION</scope>
</reference>
<keyword evidence="1" id="KW-0732">Signal</keyword>
<protein>
    <submittedName>
        <fullName evidence="5">VWFA domain-containing protein</fullName>
    </submittedName>
</protein>
<evidence type="ECO:0000313" key="3">
    <source>
        <dbReference type="Proteomes" id="UP000038040"/>
    </source>
</evidence>
<dbReference type="Proteomes" id="UP000038040">
    <property type="component" value="Unplaced"/>
</dbReference>
<dbReference type="GO" id="GO:0005892">
    <property type="term" value="C:acetylcholine-gated channel complex"/>
    <property type="evidence" value="ECO:0007669"/>
    <property type="project" value="InterPro"/>
</dbReference>
<evidence type="ECO:0000313" key="4">
    <source>
        <dbReference type="Proteomes" id="UP000274756"/>
    </source>
</evidence>
<dbReference type="Pfam" id="PF17175">
    <property type="entry name" value="MOLO1"/>
    <property type="match status" value="1"/>
</dbReference>
<organism evidence="3 5">
    <name type="scientific">Dracunculus medinensis</name>
    <name type="common">Guinea worm</name>
    <dbReference type="NCBI Taxonomy" id="318479"/>
    <lineage>
        <taxon>Eukaryota</taxon>
        <taxon>Metazoa</taxon>
        <taxon>Ecdysozoa</taxon>
        <taxon>Nematoda</taxon>
        <taxon>Chromadorea</taxon>
        <taxon>Rhabditida</taxon>
        <taxon>Spirurina</taxon>
        <taxon>Dracunculoidea</taxon>
        <taxon>Dracunculidae</taxon>
        <taxon>Dracunculus</taxon>
    </lineage>
</organism>
<proteinExistence type="predicted"/>
<dbReference type="PANTHER" id="PTHR33748:SF3">
    <property type="entry name" value="TPM_PHOSPHATASE DOMAIN-CONTAINING PROTEIN"/>
    <property type="match status" value="1"/>
</dbReference>
<accession>A0A0N4U2W0</accession>
<dbReference type="AlphaFoldDB" id="A0A0N4U2W0"/>
<dbReference type="InterPro" id="IPR033438">
    <property type="entry name" value="MOLO1"/>
</dbReference>
<dbReference type="WBParaSite" id="DME_0000103901-mRNA-1">
    <property type="protein sequence ID" value="DME_0000103901-mRNA-1"/>
    <property type="gene ID" value="DME_0000103901"/>
</dbReference>
<name>A0A0N4U2W0_DRAME</name>
<evidence type="ECO:0000256" key="1">
    <source>
        <dbReference type="SAM" id="SignalP"/>
    </source>
</evidence>
<gene>
    <name evidence="2" type="ORF">DME_LOCUS5399</name>
</gene>
<keyword evidence="4" id="KW-1185">Reference proteome</keyword>
<dbReference type="STRING" id="318479.A0A0N4U2W0"/>
<dbReference type="PANTHER" id="PTHR33748">
    <property type="entry name" value="PROTEIN CBG04600"/>
    <property type="match status" value="1"/>
</dbReference>
<evidence type="ECO:0000313" key="5">
    <source>
        <dbReference type="WBParaSite" id="DME_0000103901-mRNA-1"/>
    </source>
</evidence>
<sequence length="267" mass="30602">MQVVRVILFIVYVPLFCELQYTSQIYPDPRFDAFSCKIVVPGPLCDPDDIINFGDKNALIDRINELVSSTTSIENSSPACKNQPNKNLQIIVAVVDKIGQISNLPVDLEKFANNLKSRYQNFQDPSYCDQLVLIVNSRSDRQVYTVAGKDTKLSKAILKAAFENSIANFRVNFAVAQCGNNQERLSGYVRAVVENAMSISLRLLTDKRYTKIEEYINDKMLEDDGEAWTQAKNNFIDDIYRKYSLTIRTKAIYRCPIKNYFFNKKRE</sequence>
<dbReference type="Gene3D" id="3.10.310.50">
    <property type="match status" value="1"/>
</dbReference>
<feature type="chain" id="PRO_5041039113" evidence="1">
    <location>
        <begin position="25"/>
        <end position="267"/>
    </location>
</feature>
<evidence type="ECO:0000313" key="2">
    <source>
        <dbReference type="EMBL" id="VDN55426.1"/>
    </source>
</evidence>
<feature type="signal peptide" evidence="1">
    <location>
        <begin position="1"/>
        <end position="24"/>
    </location>
</feature>
<dbReference type="Proteomes" id="UP000274756">
    <property type="component" value="Unassembled WGS sequence"/>
</dbReference>
<dbReference type="EMBL" id="UYYG01001152">
    <property type="protein sequence ID" value="VDN55426.1"/>
    <property type="molecule type" value="Genomic_DNA"/>
</dbReference>
<reference evidence="2 4" key="2">
    <citation type="submission" date="2018-11" db="EMBL/GenBank/DDBJ databases">
        <authorList>
            <consortium name="Pathogen Informatics"/>
        </authorList>
    </citation>
    <scope>NUCLEOTIDE SEQUENCE [LARGE SCALE GENOMIC DNA]</scope>
</reference>